<name>A0A8X6S0U2_TRICX</name>
<evidence type="ECO:0000313" key="2">
    <source>
        <dbReference type="Proteomes" id="UP000887159"/>
    </source>
</evidence>
<dbReference type="EMBL" id="BMAU01021215">
    <property type="protein sequence ID" value="GFX99990.1"/>
    <property type="molecule type" value="Genomic_DNA"/>
</dbReference>
<comment type="caution">
    <text evidence="1">The sequence shown here is derived from an EMBL/GenBank/DDBJ whole genome shotgun (WGS) entry which is preliminary data.</text>
</comment>
<sequence>MKSGESTSLFQIVLLSSPAEANERCRRNKNLEKDFKHFCFSSSTWKRYWKHQITKVDFFMPCVNSRK</sequence>
<organism evidence="1 2">
    <name type="scientific">Trichonephila clavipes</name>
    <name type="common">Golden silk orbweaver</name>
    <name type="synonym">Nephila clavipes</name>
    <dbReference type="NCBI Taxonomy" id="2585209"/>
    <lineage>
        <taxon>Eukaryota</taxon>
        <taxon>Metazoa</taxon>
        <taxon>Ecdysozoa</taxon>
        <taxon>Arthropoda</taxon>
        <taxon>Chelicerata</taxon>
        <taxon>Arachnida</taxon>
        <taxon>Araneae</taxon>
        <taxon>Araneomorphae</taxon>
        <taxon>Entelegynae</taxon>
        <taxon>Araneoidea</taxon>
        <taxon>Nephilidae</taxon>
        <taxon>Trichonephila</taxon>
    </lineage>
</organism>
<keyword evidence="2" id="KW-1185">Reference proteome</keyword>
<dbReference type="Proteomes" id="UP000887159">
    <property type="component" value="Unassembled WGS sequence"/>
</dbReference>
<evidence type="ECO:0000313" key="1">
    <source>
        <dbReference type="EMBL" id="GFX99990.1"/>
    </source>
</evidence>
<protein>
    <submittedName>
        <fullName evidence="1">Uncharacterized protein</fullName>
    </submittedName>
</protein>
<dbReference type="AlphaFoldDB" id="A0A8X6S0U2"/>
<reference evidence="1" key="1">
    <citation type="submission" date="2020-08" db="EMBL/GenBank/DDBJ databases">
        <title>Multicomponent nature underlies the extraordinary mechanical properties of spider dragline silk.</title>
        <authorList>
            <person name="Kono N."/>
            <person name="Nakamura H."/>
            <person name="Mori M."/>
            <person name="Yoshida Y."/>
            <person name="Ohtoshi R."/>
            <person name="Malay A.D."/>
            <person name="Moran D.A.P."/>
            <person name="Tomita M."/>
            <person name="Numata K."/>
            <person name="Arakawa K."/>
        </authorList>
    </citation>
    <scope>NUCLEOTIDE SEQUENCE</scope>
</reference>
<accession>A0A8X6S0U2</accession>
<proteinExistence type="predicted"/>
<gene>
    <name evidence="1" type="ORF">TNCV_260262</name>
</gene>